<reference evidence="14 15" key="1">
    <citation type="journal article" date="2010" name="Nature">
        <title>The Ectocarpus genome and the independent evolution of multicellularity in brown algae.</title>
        <authorList>
            <person name="Cock J.M."/>
            <person name="Sterck L."/>
            <person name="Rouze P."/>
            <person name="Scornet D."/>
            <person name="Allen A.E."/>
            <person name="Amoutzias G."/>
            <person name="Anthouard V."/>
            <person name="Artiguenave F."/>
            <person name="Aury J.M."/>
            <person name="Badger J.H."/>
            <person name="Beszteri B."/>
            <person name="Billiau K."/>
            <person name="Bonnet E."/>
            <person name="Bothwell J.H."/>
            <person name="Bowler C."/>
            <person name="Boyen C."/>
            <person name="Brownlee C."/>
            <person name="Carrano C.J."/>
            <person name="Charrier B."/>
            <person name="Cho G.Y."/>
            <person name="Coelho S.M."/>
            <person name="Collen J."/>
            <person name="Corre E."/>
            <person name="Da Silva C."/>
            <person name="Delage L."/>
            <person name="Delaroque N."/>
            <person name="Dittami S.M."/>
            <person name="Doulbeau S."/>
            <person name="Elias M."/>
            <person name="Farnham G."/>
            <person name="Gachon C.M."/>
            <person name="Gschloessl B."/>
            <person name="Heesch S."/>
            <person name="Jabbari K."/>
            <person name="Jubin C."/>
            <person name="Kawai H."/>
            <person name="Kimura K."/>
            <person name="Kloareg B."/>
            <person name="Kupper F.C."/>
            <person name="Lang D."/>
            <person name="Le Bail A."/>
            <person name="Leblanc C."/>
            <person name="Lerouge P."/>
            <person name="Lohr M."/>
            <person name="Lopez P.J."/>
            <person name="Martens C."/>
            <person name="Maumus F."/>
            <person name="Michel G."/>
            <person name="Miranda-Saavedra D."/>
            <person name="Morales J."/>
            <person name="Moreau H."/>
            <person name="Motomura T."/>
            <person name="Nagasato C."/>
            <person name="Napoli C.A."/>
            <person name="Nelson D.R."/>
            <person name="Nyvall-Collen P."/>
            <person name="Peters A.F."/>
            <person name="Pommier C."/>
            <person name="Potin P."/>
            <person name="Poulain J."/>
            <person name="Quesneville H."/>
            <person name="Read B."/>
            <person name="Rensing S.A."/>
            <person name="Ritter A."/>
            <person name="Rousvoal S."/>
            <person name="Samanta M."/>
            <person name="Samson G."/>
            <person name="Schroeder D.C."/>
            <person name="Segurens B."/>
            <person name="Strittmatter M."/>
            <person name="Tonon T."/>
            <person name="Tregear J.W."/>
            <person name="Valentin K."/>
            <person name="von Dassow P."/>
            <person name="Yamagishi T."/>
            <person name="Van de Peer Y."/>
            <person name="Wincker P."/>
        </authorList>
    </citation>
    <scope>NUCLEOTIDE SEQUENCE [LARGE SCALE GENOMIC DNA]</scope>
    <source>
        <strain evidence="15">Ec32 / CCAP1310/4</strain>
    </source>
</reference>
<dbReference type="PRINTS" id="PR00380">
    <property type="entry name" value="KINESINHEAVY"/>
</dbReference>
<dbReference type="SUPFAM" id="SSF52540">
    <property type="entry name" value="P-loop containing nucleoside triphosphate hydrolases"/>
    <property type="match status" value="1"/>
</dbReference>
<dbReference type="GO" id="GO:0003777">
    <property type="term" value="F:microtubule motor activity"/>
    <property type="evidence" value="ECO:0007669"/>
    <property type="project" value="InterPro"/>
</dbReference>
<dbReference type="GO" id="GO:0007018">
    <property type="term" value="P:microtubule-based movement"/>
    <property type="evidence" value="ECO:0007669"/>
    <property type="project" value="InterPro"/>
</dbReference>
<accession>D7FXU4</accession>
<feature type="compositionally biased region" description="Low complexity" evidence="12">
    <location>
        <begin position="1396"/>
        <end position="1417"/>
    </location>
</feature>
<dbReference type="eggNOG" id="KOG3809">
    <property type="taxonomic scope" value="Eukaryota"/>
</dbReference>
<dbReference type="Pfam" id="PF00225">
    <property type="entry name" value="Kinesin"/>
    <property type="match status" value="1"/>
</dbReference>
<dbReference type="EMBL" id="FN649760">
    <property type="protein sequence ID" value="CBJ32357.1"/>
    <property type="molecule type" value="Genomic_DNA"/>
</dbReference>
<feature type="compositionally biased region" description="Gly residues" evidence="12">
    <location>
        <begin position="900"/>
        <end position="912"/>
    </location>
</feature>
<feature type="region of interest" description="Disordered" evidence="12">
    <location>
        <begin position="618"/>
        <end position="652"/>
    </location>
</feature>
<dbReference type="GO" id="GO:0005875">
    <property type="term" value="C:microtubule associated complex"/>
    <property type="evidence" value="ECO:0007669"/>
    <property type="project" value="TreeGrafter"/>
</dbReference>
<dbReference type="Proteomes" id="UP000002630">
    <property type="component" value="Unassembled WGS sequence"/>
</dbReference>
<feature type="region of interest" description="Disordered" evidence="12">
    <location>
        <begin position="1051"/>
        <end position="1072"/>
    </location>
</feature>
<dbReference type="OrthoDB" id="3176171at2759"/>
<dbReference type="FunFam" id="3.40.850.10:FF:000019">
    <property type="entry name" value="Kinesin-like protein KIN-5D"/>
    <property type="match status" value="1"/>
</dbReference>
<keyword evidence="3" id="KW-0493">Microtubule</keyword>
<feature type="region of interest" description="Disordered" evidence="12">
    <location>
        <begin position="895"/>
        <end position="955"/>
    </location>
</feature>
<feature type="region of interest" description="Disordered" evidence="12">
    <location>
        <begin position="465"/>
        <end position="501"/>
    </location>
</feature>
<feature type="compositionally biased region" description="Gly residues" evidence="12">
    <location>
        <begin position="635"/>
        <end position="644"/>
    </location>
</feature>
<feature type="compositionally biased region" description="Basic and acidic residues" evidence="12">
    <location>
        <begin position="1968"/>
        <end position="1982"/>
    </location>
</feature>
<dbReference type="STRING" id="2880.D7FXU4"/>
<evidence type="ECO:0000256" key="11">
    <source>
        <dbReference type="SAM" id="Coils"/>
    </source>
</evidence>
<evidence type="ECO:0000313" key="15">
    <source>
        <dbReference type="Proteomes" id="UP000002630"/>
    </source>
</evidence>
<keyword evidence="6 11" id="KW-0175">Coiled coil</keyword>
<comment type="subcellular location">
    <subcellularLocation>
        <location evidence="1">Cytoplasm</location>
        <location evidence="1">Cytoskeleton</location>
    </subcellularLocation>
</comment>
<feature type="compositionally biased region" description="Low complexity" evidence="12">
    <location>
        <begin position="915"/>
        <end position="926"/>
    </location>
</feature>
<dbReference type="GO" id="GO:0005874">
    <property type="term" value="C:microtubule"/>
    <property type="evidence" value="ECO:0007669"/>
    <property type="project" value="UniProtKB-KW"/>
</dbReference>
<feature type="coiled-coil region" evidence="11">
    <location>
        <begin position="1557"/>
        <end position="1668"/>
    </location>
</feature>
<evidence type="ECO:0000256" key="8">
    <source>
        <dbReference type="ARBA" id="ARBA00023212"/>
    </source>
</evidence>
<dbReference type="InterPro" id="IPR027640">
    <property type="entry name" value="Kinesin-like_fam"/>
</dbReference>
<feature type="region of interest" description="Disordered" evidence="12">
    <location>
        <begin position="1746"/>
        <end position="2122"/>
    </location>
</feature>
<feature type="region of interest" description="Disordered" evidence="12">
    <location>
        <begin position="708"/>
        <end position="759"/>
    </location>
</feature>
<evidence type="ECO:0000256" key="9">
    <source>
        <dbReference type="ARBA" id="ARBA00034704"/>
    </source>
</evidence>
<protein>
    <recommendedName>
        <fullName evidence="13">Kinesin motor domain-containing protein</fullName>
    </recommendedName>
</protein>
<dbReference type="SMART" id="SM00129">
    <property type="entry name" value="KISc"/>
    <property type="match status" value="1"/>
</dbReference>
<feature type="compositionally biased region" description="Basic and acidic residues" evidence="12">
    <location>
        <begin position="1776"/>
        <end position="1786"/>
    </location>
</feature>
<keyword evidence="15" id="KW-1185">Reference proteome</keyword>
<evidence type="ECO:0000256" key="6">
    <source>
        <dbReference type="ARBA" id="ARBA00023054"/>
    </source>
</evidence>
<feature type="compositionally biased region" description="Polar residues" evidence="12">
    <location>
        <begin position="1765"/>
        <end position="1775"/>
    </location>
</feature>
<evidence type="ECO:0000256" key="7">
    <source>
        <dbReference type="ARBA" id="ARBA00023175"/>
    </source>
</evidence>
<feature type="region of interest" description="Disordered" evidence="12">
    <location>
        <begin position="823"/>
        <end position="842"/>
    </location>
</feature>
<evidence type="ECO:0000256" key="4">
    <source>
        <dbReference type="ARBA" id="ARBA00022741"/>
    </source>
</evidence>
<dbReference type="GO" id="GO:0005524">
    <property type="term" value="F:ATP binding"/>
    <property type="evidence" value="ECO:0007669"/>
    <property type="project" value="UniProtKB-UniRule"/>
</dbReference>
<evidence type="ECO:0000256" key="5">
    <source>
        <dbReference type="ARBA" id="ARBA00022840"/>
    </source>
</evidence>
<evidence type="ECO:0000256" key="3">
    <source>
        <dbReference type="ARBA" id="ARBA00022701"/>
    </source>
</evidence>
<feature type="compositionally biased region" description="Basic and acidic residues" evidence="12">
    <location>
        <begin position="2059"/>
        <end position="2077"/>
    </location>
</feature>
<feature type="compositionally biased region" description="Acidic residues" evidence="12">
    <location>
        <begin position="943"/>
        <end position="952"/>
    </location>
</feature>
<dbReference type="GO" id="GO:0007052">
    <property type="term" value="P:mitotic spindle organization"/>
    <property type="evidence" value="ECO:0007669"/>
    <property type="project" value="TreeGrafter"/>
</dbReference>
<dbReference type="InterPro" id="IPR042576">
    <property type="entry name" value="TRAF3IP1_N_sf"/>
</dbReference>
<gene>
    <name evidence="14" type="ORF">Esi_0332_0030</name>
</gene>
<evidence type="ECO:0000313" key="14">
    <source>
        <dbReference type="EMBL" id="CBJ32357.1"/>
    </source>
</evidence>
<feature type="compositionally biased region" description="Basic and acidic residues" evidence="12">
    <location>
        <begin position="18"/>
        <end position="34"/>
    </location>
</feature>
<keyword evidence="4 10" id="KW-0547">Nucleotide-binding</keyword>
<dbReference type="eggNOG" id="KOG0245">
    <property type="taxonomic scope" value="Eukaryota"/>
</dbReference>
<keyword evidence="2" id="KW-0963">Cytoplasm</keyword>
<dbReference type="Gene3D" id="3.40.850.10">
    <property type="entry name" value="Kinesin motor domain"/>
    <property type="match status" value="1"/>
</dbReference>
<dbReference type="InterPro" id="IPR019821">
    <property type="entry name" value="Kinesin_motor_CS"/>
</dbReference>
<dbReference type="GO" id="GO:0051231">
    <property type="term" value="P:spindle elongation"/>
    <property type="evidence" value="ECO:0007669"/>
    <property type="project" value="TreeGrafter"/>
</dbReference>
<comment type="similarity">
    <text evidence="9">Belongs to the TRAFAC class myosin-kinesin ATPase superfamily. Kinesin family. KIN-5/BimC subfamily.</text>
</comment>
<keyword evidence="5 10" id="KW-0067">ATP-binding</keyword>
<evidence type="ECO:0000256" key="10">
    <source>
        <dbReference type="PROSITE-ProRule" id="PRU00283"/>
    </source>
</evidence>
<evidence type="ECO:0000259" key="13">
    <source>
        <dbReference type="PROSITE" id="PS50067"/>
    </source>
</evidence>
<proteinExistence type="inferred from homology"/>
<dbReference type="Pfam" id="PF10243">
    <property type="entry name" value="MIP-T3"/>
    <property type="match status" value="1"/>
</dbReference>
<keyword evidence="7 10" id="KW-0505">Motor protein</keyword>
<feature type="compositionally biased region" description="Acidic residues" evidence="12">
    <location>
        <begin position="2029"/>
        <end position="2042"/>
    </location>
</feature>
<feature type="compositionally biased region" description="Basic and acidic residues" evidence="12">
    <location>
        <begin position="1295"/>
        <end position="1313"/>
    </location>
</feature>
<evidence type="ECO:0000256" key="2">
    <source>
        <dbReference type="ARBA" id="ARBA00022490"/>
    </source>
</evidence>
<dbReference type="Gene3D" id="1.10.418.50">
    <property type="entry name" value="Microtubule-binding protein MIP-T3"/>
    <property type="match status" value="1"/>
</dbReference>
<dbReference type="InterPro" id="IPR001752">
    <property type="entry name" value="Kinesin_motor_dom"/>
</dbReference>
<evidence type="ECO:0000256" key="1">
    <source>
        <dbReference type="ARBA" id="ARBA00004245"/>
    </source>
</evidence>
<keyword evidence="8" id="KW-0206">Cytoskeleton</keyword>
<feature type="region of interest" description="Disordered" evidence="12">
    <location>
        <begin position="405"/>
        <end position="451"/>
    </location>
</feature>
<feature type="binding site" evidence="10">
    <location>
        <begin position="120"/>
        <end position="127"/>
    </location>
    <ligand>
        <name>ATP</name>
        <dbReference type="ChEBI" id="CHEBI:30616"/>
    </ligand>
</feature>
<dbReference type="PANTHER" id="PTHR47969">
    <property type="entry name" value="CHROMOSOME-ASSOCIATED KINESIN KIF4A-RELATED"/>
    <property type="match status" value="1"/>
</dbReference>
<dbReference type="InParanoid" id="D7FXU4"/>
<dbReference type="GO" id="GO:0008017">
    <property type="term" value="F:microtubule binding"/>
    <property type="evidence" value="ECO:0007669"/>
    <property type="project" value="InterPro"/>
</dbReference>
<dbReference type="PROSITE" id="PS50067">
    <property type="entry name" value="KINESIN_MOTOR_2"/>
    <property type="match status" value="1"/>
</dbReference>
<feature type="region of interest" description="Disordered" evidence="12">
    <location>
        <begin position="1392"/>
        <end position="1424"/>
    </location>
</feature>
<feature type="compositionally biased region" description="Gly residues" evidence="12">
    <location>
        <begin position="1015"/>
        <end position="1024"/>
    </location>
</feature>
<dbReference type="InterPro" id="IPR040468">
    <property type="entry name" value="TRAF3IP1_N"/>
</dbReference>
<feature type="compositionally biased region" description="Basic and acidic residues" evidence="12">
    <location>
        <begin position="749"/>
        <end position="759"/>
    </location>
</feature>
<feature type="region of interest" description="Disordered" evidence="12">
    <location>
        <begin position="981"/>
        <end position="1030"/>
    </location>
</feature>
<sequence length="2122" mass="224519">MSAPRRSSRSDPSGGMKDGSRDDVSGEQQQKEESVTNIKVAVRCRPFSTSERSRGEQSCFRIEHGTACLENPANASDIQRFGFDLIYGGDSKQISVWKDVGVPAMEKAFAGFNTTIFAYGQTGSGKTFSMQGVGGGSGEGAGIIPRMNEELFARVAREREADANKMFLVTCSYFEIYNEVIYDLLDPNNRKRKGAGLEIREHGVLGIYVKGLQEMVVTSPDSMQRLIDQGMASRTVGSTAMNDTSSRSHSVFTVKVHQKDATDESKSTFAKINLVDLAGSERAKSTGATGARLKEGANINKSLSSLGNVINALVDVANGKKGVFVPYRNSKLTRVLQESLGGNSLTAMLAALSPAACNFEETLSTLKYASRAKSIKVNAVKNEEASQVSRLEEEVRALKQKLLAHEQQTASMASLSSPPPSAPAGGNGGDSNDTSAATAGEGVAGGSDGGDRYKQQIAEMEAAMKSTWEEKAKQSESSERERQRLQQQLDEEARREERERKKRWRALEDKGDLELSIREASEVALPTLPSRDWLRQVRALVAAENRAREEATVCTVYREALALEIDGVFSGDRSLSGSSFFSGLYGGDPDDDRASVASTACTAVSDREGVLITSAAAAAGDDEGTQQNQPRGAPPGDGSGGGGSLPRQAVKAASSYDPALLRQLQARLTSLRDARERLHGPLARAVEESSKKLLESVESFSAKFAASPHEHIGGGVQRLGGAESKGDEGAASGTAGPGPGARGETGEAASRRAEARKSEGVRALALIRRQVVARGRQTRQQRGSGTVTSVNGEAALDAAGKPIAAAIAAAEEVAAAGEAVAREAKEGKWRTRPANGAPGRTGGGIGAEAEAAASMAATVGNTLPARAADAEALCPAALVIARAVEAVLCGTTASFAGTDGDSGGGESEGRGGLNSPETAAPPSATAKLVATNVAGEEKREEVEMVADGEDGSQAERKQYRETLEGLGKALGTLRKALEAAAGHDKPSLAISSASADEPAGVDRVSRTQGPSNDQAGGGSTGGDGRNVTEGGARAVGLPQLEVLPPSSQWRFRCSSGGSAASEDENLHRLQEREDKEDSNCCCFTWEPAAAGEDDGRQLRALSGGSSDGGSSLASSRCWVELDFGKSVTVKGLTIEPLANQPSEHLAAEVEKVPQQRRTPASIAGFGIEDADGSVGRTEVMVGEVMGGWGGILKSTPPAKLLARPPVRFLYDLFRAVAKATGFGEDEACGSKWEDLSGKKDKMRFMEGMIQLVAESLGLENRPAKGSDIVVGQECDATNRFLQLLALAARLHQNREEQRGHEHRGIDHTNDDSRWQPSRAKHLTKEAAAAAVVATSFDGVSWEEATFVAFEEDGDDIAGHIDNGVVKDSLHTLTLRLARAAGVRCRHLRLSWPAKPASSSDGSSDNDADTTNTPTSPDQASDTAASITHAAPAFDPGASAPDHVRGGYRPDAGQLFLGVKAFRVRVVGEGVDGGTAARRVGNGRGRVLGEEVDEEGGGHRFAGRVKGSREEAQEQAAMGLLLEAMRTAVDRLLRQSLEWGRIEAANQDRRTAMRTNKMESLEKRLKASNEAKSRLAKDKKSIALKATRTEEENLRLQEQVLRMRADVGRERVENTSLAEGLAQAETRVEEEKSRLRELEDLKRHLDSETEDLQNQVEVLTEERDVARSHEEELFAKLTERTEDLEALQESYVSLTDRWNDFQDEHDEVLEQLESFRATFKLANNSSSSSTPPPRPDTTEDVVEAAAPLASSTPQTSKAVLMDGNSADDSISSSDPRQNGEDHDDYSRHQQLGIGGSPEGVTTIRPISEPEGGGRSSHAPPRPASGRSAVACVGTNSSTVSPREELKLRLGGVGDSRSSRSDNADAPSKGGRDRSPRRSSPCRPPSFDSAVPSPHQSSSPRMSGSACDAELGSAGETQEASGLRRRWSTEDCAGYRGGLEQGGDAESGCGTNGARPPATVVGGGGANDGGRVDLEERVPGRGDDCGSSDGENEFKSRRGDPGGKSVSATASACTAGRNPGILQAGDSGGYYEDDFDEFVEEGSEESVQQTRQTRPQSAVGHQKEEVCPSRGASREKQERNVNGGGGSQPPAEIVYRPPSSGSRGKGERPKSAARQGRSASLNGA</sequence>
<name>D7FXU4_ECTSI</name>
<evidence type="ECO:0000256" key="12">
    <source>
        <dbReference type="SAM" id="MobiDB-lite"/>
    </source>
</evidence>
<dbReference type="InterPro" id="IPR036961">
    <property type="entry name" value="Kinesin_motor_dom_sf"/>
</dbReference>
<feature type="compositionally biased region" description="Basic and acidic residues" evidence="12">
    <location>
        <begin position="491"/>
        <end position="501"/>
    </location>
</feature>
<feature type="region of interest" description="Disordered" evidence="12">
    <location>
        <begin position="1295"/>
        <end position="1315"/>
    </location>
</feature>
<organism evidence="14 15">
    <name type="scientific">Ectocarpus siliculosus</name>
    <name type="common">Brown alga</name>
    <name type="synonym">Conferva siliculosa</name>
    <dbReference type="NCBI Taxonomy" id="2880"/>
    <lineage>
        <taxon>Eukaryota</taxon>
        <taxon>Sar</taxon>
        <taxon>Stramenopiles</taxon>
        <taxon>Ochrophyta</taxon>
        <taxon>PX clade</taxon>
        <taxon>Phaeophyceae</taxon>
        <taxon>Ectocarpales</taxon>
        <taxon>Ectocarpaceae</taxon>
        <taxon>Ectocarpus</taxon>
    </lineage>
</organism>
<feature type="region of interest" description="Disordered" evidence="12">
    <location>
        <begin position="1"/>
        <end position="36"/>
    </location>
</feature>
<feature type="compositionally biased region" description="Basic and acidic residues" evidence="12">
    <location>
        <begin position="467"/>
        <end position="484"/>
    </location>
</feature>
<dbReference type="InterPro" id="IPR027417">
    <property type="entry name" value="P-loop_NTPase"/>
</dbReference>
<feature type="domain" description="Kinesin motor" evidence="13">
    <location>
        <begin position="37"/>
        <end position="375"/>
    </location>
</feature>
<feature type="compositionally biased region" description="Basic and acidic residues" evidence="12">
    <location>
        <begin position="1990"/>
        <end position="1999"/>
    </location>
</feature>
<dbReference type="PROSITE" id="PS00411">
    <property type="entry name" value="KINESIN_MOTOR_1"/>
    <property type="match status" value="1"/>
</dbReference>
<dbReference type="PANTHER" id="PTHR47969:SF15">
    <property type="entry name" value="CHROMOSOME-ASSOCIATED KINESIN KIF4A-RELATED"/>
    <property type="match status" value="1"/>
</dbReference>